<reference evidence="1 2" key="4">
    <citation type="journal article" date="2011" name="BMC Genomics">
        <title>RNA-Seq improves annotation of protein-coding genes in the cucumber genome.</title>
        <authorList>
            <person name="Li Z."/>
            <person name="Zhang Z."/>
            <person name="Yan P."/>
            <person name="Huang S."/>
            <person name="Fei Z."/>
            <person name="Lin K."/>
        </authorList>
    </citation>
    <scope>NUCLEOTIDE SEQUENCE [LARGE SCALE GENOMIC DNA]</scope>
    <source>
        <strain evidence="2">cv. 9930</strain>
    </source>
</reference>
<protein>
    <recommendedName>
        <fullName evidence="3">DUF1985 domain-containing protein</fullName>
    </recommendedName>
</protein>
<evidence type="ECO:0000313" key="2">
    <source>
        <dbReference type="Proteomes" id="UP000029981"/>
    </source>
</evidence>
<reference evidence="1 2" key="1">
    <citation type="journal article" date="2009" name="Nat. Genet.">
        <title>The genome of the cucumber, Cucumis sativus L.</title>
        <authorList>
            <person name="Huang S."/>
            <person name="Li R."/>
            <person name="Zhang Z."/>
            <person name="Li L."/>
            <person name="Gu X."/>
            <person name="Fan W."/>
            <person name="Lucas W.J."/>
            <person name="Wang X."/>
            <person name="Xie B."/>
            <person name="Ni P."/>
            <person name="Ren Y."/>
            <person name="Zhu H."/>
            <person name="Li J."/>
            <person name="Lin K."/>
            <person name="Jin W."/>
            <person name="Fei Z."/>
            <person name="Li G."/>
            <person name="Staub J."/>
            <person name="Kilian A."/>
            <person name="van der Vossen E.A."/>
            <person name="Wu Y."/>
            <person name="Guo J."/>
            <person name="He J."/>
            <person name="Jia Z."/>
            <person name="Ren Y."/>
            <person name="Tian G."/>
            <person name="Lu Y."/>
            <person name="Ruan J."/>
            <person name="Qian W."/>
            <person name="Wang M."/>
            <person name="Huang Q."/>
            <person name="Li B."/>
            <person name="Xuan Z."/>
            <person name="Cao J."/>
            <person name="Asan"/>
            <person name="Wu Z."/>
            <person name="Zhang J."/>
            <person name="Cai Q."/>
            <person name="Bai Y."/>
            <person name="Zhao B."/>
            <person name="Han Y."/>
            <person name="Li Y."/>
            <person name="Li X."/>
            <person name="Wang S."/>
            <person name="Shi Q."/>
            <person name="Liu S."/>
            <person name="Cho W.K."/>
            <person name="Kim J.Y."/>
            <person name="Xu Y."/>
            <person name="Heller-Uszynska K."/>
            <person name="Miao H."/>
            <person name="Cheng Z."/>
            <person name="Zhang S."/>
            <person name="Wu J."/>
            <person name="Yang Y."/>
            <person name="Kang H."/>
            <person name="Li M."/>
            <person name="Liang H."/>
            <person name="Ren X."/>
            <person name="Shi Z."/>
            <person name="Wen M."/>
            <person name="Jian M."/>
            <person name="Yang H."/>
            <person name="Zhang G."/>
            <person name="Yang Z."/>
            <person name="Chen R."/>
            <person name="Liu S."/>
            <person name="Li J."/>
            <person name="Ma L."/>
            <person name="Liu H."/>
            <person name="Zhou Y."/>
            <person name="Zhao J."/>
            <person name="Fang X."/>
            <person name="Li G."/>
            <person name="Fang L."/>
            <person name="Li Y."/>
            <person name="Liu D."/>
            <person name="Zheng H."/>
            <person name="Zhang Y."/>
            <person name="Qin N."/>
            <person name="Li Z."/>
            <person name="Yang G."/>
            <person name="Yang S."/>
            <person name="Bolund L."/>
            <person name="Kristiansen K."/>
            <person name="Zheng H."/>
            <person name="Li S."/>
            <person name="Zhang X."/>
            <person name="Yang H."/>
            <person name="Wang J."/>
            <person name="Sun R."/>
            <person name="Zhang B."/>
            <person name="Jiang S."/>
            <person name="Wang J."/>
            <person name="Du Y."/>
            <person name="Li S."/>
        </authorList>
    </citation>
    <scope>NUCLEOTIDE SEQUENCE [LARGE SCALE GENOMIC DNA]</scope>
    <source>
        <strain evidence="2">cv. 9930</strain>
    </source>
</reference>
<dbReference type="PANTHER" id="PTHR48449:SF1">
    <property type="entry name" value="DUF1985 DOMAIN-CONTAINING PROTEIN"/>
    <property type="match status" value="1"/>
</dbReference>
<keyword evidence="2" id="KW-1185">Reference proteome</keyword>
<evidence type="ECO:0008006" key="3">
    <source>
        <dbReference type="Google" id="ProtNLM"/>
    </source>
</evidence>
<reference evidence="1 2" key="2">
    <citation type="journal article" date="2009" name="PLoS ONE">
        <title>An integrated genetic and cytogenetic map of the cucumber genome.</title>
        <authorList>
            <person name="Ren Y."/>
            <person name="Zhang Z."/>
            <person name="Liu J."/>
            <person name="Staub J.E."/>
            <person name="Han Y."/>
            <person name="Cheng Z."/>
            <person name="Li X."/>
            <person name="Lu J."/>
            <person name="Miao H."/>
            <person name="Kang H."/>
            <person name="Xie B."/>
            <person name="Gu X."/>
            <person name="Wang X."/>
            <person name="Du Y."/>
            <person name="Jin W."/>
            <person name="Huang S."/>
        </authorList>
    </citation>
    <scope>NUCLEOTIDE SEQUENCE [LARGE SCALE GENOMIC DNA]</scope>
    <source>
        <strain evidence="2">cv. 9930</strain>
    </source>
</reference>
<accession>A0A0A0L7D5</accession>
<gene>
    <name evidence="1" type="ORF">Csa_3G379230</name>
</gene>
<dbReference type="EMBL" id="CM002924">
    <property type="protein sequence ID" value="KGN57895.1"/>
    <property type="molecule type" value="Genomic_DNA"/>
</dbReference>
<dbReference type="Proteomes" id="UP000029981">
    <property type="component" value="Chromosome 3"/>
</dbReference>
<reference evidence="1 2" key="3">
    <citation type="journal article" date="2010" name="BMC Genomics">
        <title>Transcriptome sequencing and comparative analysis of cucumber flowers with different sex types.</title>
        <authorList>
            <person name="Guo S."/>
            <person name="Zheng Y."/>
            <person name="Joung J.G."/>
            <person name="Liu S."/>
            <person name="Zhang Z."/>
            <person name="Crasta O.R."/>
            <person name="Sobral B.W."/>
            <person name="Xu Y."/>
            <person name="Huang S."/>
            <person name="Fei Z."/>
        </authorList>
    </citation>
    <scope>NUCLEOTIDE SEQUENCE [LARGE SCALE GENOMIC DNA]</scope>
    <source>
        <strain evidence="2">cv. 9930</strain>
    </source>
</reference>
<dbReference type="AlphaFoldDB" id="A0A0A0L7D5"/>
<sequence length="92" mass="11022">MQRHPIEFVDDKALRLRQLYLGDRSNMNGLELDKDYLTLTFESDEDVVKISLFYFVELAMIGRERRQHMDWTMLGVIDDLEDFVSYDWGELI</sequence>
<proteinExistence type="predicted"/>
<dbReference type="PANTHER" id="PTHR48449">
    <property type="entry name" value="DUF1985 DOMAIN-CONTAINING PROTEIN"/>
    <property type="match status" value="1"/>
</dbReference>
<evidence type="ECO:0000313" key="1">
    <source>
        <dbReference type="EMBL" id="KGN57895.1"/>
    </source>
</evidence>
<name>A0A0A0L7D5_CUCSA</name>
<dbReference type="Gramene" id="KGN57895">
    <property type="protein sequence ID" value="KGN57895"/>
    <property type="gene ID" value="Csa_3G379230"/>
</dbReference>
<organism evidence="1 2">
    <name type="scientific">Cucumis sativus</name>
    <name type="common">Cucumber</name>
    <dbReference type="NCBI Taxonomy" id="3659"/>
    <lineage>
        <taxon>Eukaryota</taxon>
        <taxon>Viridiplantae</taxon>
        <taxon>Streptophyta</taxon>
        <taxon>Embryophyta</taxon>
        <taxon>Tracheophyta</taxon>
        <taxon>Spermatophyta</taxon>
        <taxon>Magnoliopsida</taxon>
        <taxon>eudicotyledons</taxon>
        <taxon>Gunneridae</taxon>
        <taxon>Pentapetalae</taxon>
        <taxon>rosids</taxon>
        <taxon>fabids</taxon>
        <taxon>Cucurbitales</taxon>
        <taxon>Cucurbitaceae</taxon>
        <taxon>Benincaseae</taxon>
        <taxon>Cucumis</taxon>
    </lineage>
</organism>